<dbReference type="OrthoDB" id="43122at2759"/>
<evidence type="ECO:0000313" key="3">
    <source>
        <dbReference type="Proteomes" id="UP001140094"/>
    </source>
</evidence>
<feature type="region of interest" description="Disordered" evidence="1">
    <location>
        <begin position="132"/>
        <end position="155"/>
    </location>
</feature>
<dbReference type="PANTHER" id="PTHR38700:SF1">
    <property type="entry name" value="PH DOMAIN-CONTAINING PROTEIN"/>
    <property type="match status" value="1"/>
</dbReference>
<evidence type="ECO:0000313" key="2">
    <source>
        <dbReference type="EMBL" id="KAJ2789832.1"/>
    </source>
</evidence>
<dbReference type="EMBL" id="JANBUO010003693">
    <property type="protein sequence ID" value="KAJ2789832.1"/>
    <property type="molecule type" value="Genomic_DNA"/>
</dbReference>
<dbReference type="InterPro" id="IPR011993">
    <property type="entry name" value="PH-like_dom_sf"/>
</dbReference>
<feature type="non-terminal residue" evidence="2">
    <location>
        <position position="308"/>
    </location>
</feature>
<gene>
    <name evidence="2" type="ORF">H4R20_007110</name>
</gene>
<organism evidence="2 3">
    <name type="scientific">Coemansia guatemalensis</name>
    <dbReference type="NCBI Taxonomy" id="2761395"/>
    <lineage>
        <taxon>Eukaryota</taxon>
        <taxon>Fungi</taxon>
        <taxon>Fungi incertae sedis</taxon>
        <taxon>Zoopagomycota</taxon>
        <taxon>Kickxellomycotina</taxon>
        <taxon>Kickxellomycetes</taxon>
        <taxon>Kickxellales</taxon>
        <taxon>Kickxellaceae</taxon>
        <taxon>Coemansia</taxon>
    </lineage>
</organism>
<keyword evidence="3" id="KW-1185">Reference proteome</keyword>
<dbReference type="SUPFAM" id="SSF50729">
    <property type="entry name" value="PH domain-like"/>
    <property type="match status" value="1"/>
</dbReference>
<dbReference type="Proteomes" id="UP001140094">
    <property type="component" value="Unassembled WGS sequence"/>
</dbReference>
<proteinExistence type="predicted"/>
<dbReference type="Gene3D" id="2.30.29.30">
    <property type="entry name" value="Pleckstrin-homology domain (PH domain)/Phosphotyrosine-binding domain (PTB)"/>
    <property type="match status" value="1"/>
</dbReference>
<sequence length="308" mass="34763">MLYYRIKKNKWQKGVFRLQGYNLLFIKDSRGKSKKEAHHLTLTNNDVYTPFKPLRGAPTRYLFGLKSEMPIQMFEKPDEDYVKWFAVQTLDSLRQWLQILRFSKNQIKFCQVLERRVAETCKLKPNDQNTPFKPLVDLTADKNDDGDENDKESVEDQVKHNADIAAEIVSTLSRTATSTKYDPLALLKVVEQSGIDVSDFNILGTESDRGADNHDNSDEQAAENLFQPGSLLSKPKKSALENDAHLQPEVEMFAKGSLLSQTRESKAMAASRAMQDVMAHDGNVFTQGSLLQVTNETKSRPPHLGGAA</sequence>
<dbReference type="PANTHER" id="PTHR38700">
    <property type="entry name" value="YALI0E22418P"/>
    <property type="match status" value="1"/>
</dbReference>
<name>A0A9W8LQ73_9FUNG</name>
<protein>
    <recommendedName>
        <fullName evidence="4">PH domain-containing protein</fullName>
    </recommendedName>
</protein>
<comment type="caution">
    <text evidence="2">The sequence shown here is derived from an EMBL/GenBank/DDBJ whole genome shotgun (WGS) entry which is preliminary data.</text>
</comment>
<evidence type="ECO:0000256" key="1">
    <source>
        <dbReference type="SAM" id="MobiDB-lite"/>
    </source>
</evidence>
<evidence type="ECO:0008006" key="4">
    <source>
        <dbReference type="Google" id="ProtNLM"/>
    </source>
</evidence>
<accession>A0A9W8LQ73</accession>
<reference evidence="2" key="1">
    <citation type="submission" date="2022-07" db="EMBL/GenBank/DDBJ databases">
        <title>Phylogenomic reconstructions and comparative analyses of Kickxellomycotina fungi.</title>
        <authorList>
            <person name="Reynolds N.K."/>
            <person name="Stajich J.E."/>
            <person name="Barry K."/>
            <person name="Grigoriev I.V."/>
            <person name="Crous P."/>
            <person name="Smith M.E."/>
        </authorList>
    </citation>
    <scope>NUCLEOTIDE SEQUENCE</scope>
    <source>
        <strain evidence="2">NRRL 1565</strain>
    </source>
</reference>
<dbReference type="AlphaFoldDB" id="A0A9W8LQ73"/>